<evidence type="ECO:0000313" key="8">
    <source>
        <dbReference type="Proteomes" id="UP001225605"/>
    </source>
</evidence>
<dbReference type="PROSITE" id="PS51462">
    <property type="entry name" value="NUDIX"/>
    <property type="match status" value="1"/>
</dbReference>
<dbReference type="RefSeq" id="WP_306745434.1">
    <property type="nucleotide sequence ID" value="NZ_NSDM01000003.1"/>
</dbReference>
<keyword evidence="8" id="KW-1185">Reference proteome</keyword>
<evidence type="ECO:0000256" key="1">
    <source>
        <dbReference type="ARBA" id="ARBA00001946"/>
    </source>
</evidence>
<evidence type="ECO:0000256" key="2">
    <source>
        <dbReference type="ARBA" id="ARBA00005582"/>
    </source>
</evidence>
<dbReference type="PANTHER" id="PTHR43046">
    <property type="entry name" value="GDP-MANNOSE MANNOSYL HYDROLASE"/>
    <property type="match status" value="1"/>
</dbReference>
<dbReference type="InterPro" id="IPR000086">
    <property type="entry name" value="NUDIX_hydrolase_dom"/>
</dbReference>
<evidence type="ECO:0000256" key="4">
    <source>
        <dbReference type="ARBA" id="ARBA00022842"/>
    </source>
</evidence>
<evidence type="ECO:0000313" key="7">
    <source>
        <dbReference type="EMBL" id="MDQ2584315.1"/>
    </source>
</evidence>
<organism evidence="7 8">
    <name type="scientific">Saccharothrix yanglingensis</name>
    <dbReference type="NCBI Taxonomy" id="659496"/>
    <lineage>
        <taxon>Bacteria</taxon>
        <taxon>Bacillati</taxon>
        <taxon>Actinomycetota</taxon>
        <taxon>Actinomycetes</taxon>
        <taxon>Pseudonocardiales</taxon>
        <taxon>Pseudonocardiaceae</taxon>
        <taxon>Saccharothrix</taxon>
    </lineage>
</organism>
<dbReference type="PANTHER" id="PTHR43046:SF12">
    <property type="entry name" value="GDP-MANNOSE MANNOSYL HYDROLASE"/>
    <property type="match status" value="1"/>
</dbReference>
<sequence length="161" mass="17314">MTRPRLRHSVRAIVLDPDDRVLLGRHRTGDGVVWAAPGGGVEPGETPARALRRELREEVGLAITGDPPHVWRQEARGAGRAPGHDGVVNDYFLVRASAFVPRGAMSDAELAAEHLDGWRWWALADIADHRGPDLFSPRDLVTPLAALIAGGPPARPVALGV</sequence>
<reference evidence="7 8" key="1">
    <citation type="submission" date="2017-06" db="EMBL/GenBank/DDBJ databases">
        <title>Cultured bacterium strain Saccharothrix yanglingensis Hhs.015.</title>
        <authorList>
            <person name="Xia Y."/>
        </authorList>
    </citation>
    <scope>NUCLEOTIDE SEQUENCE [LARGE SCALE GENOMIC DNA]</scope>
    <source>
        <strain evidence="7 8">Hhs.015</strain>
    </source>
</reference>
<evidence type="ECO:0000259" key="6">
    <source>
        <dbReference type="PROSITE" id="PS51462"/>
    </source>
</evidence>
<keyword evidence="3 5" id="KW-0378">Hydrolase</keyword>
<comment type="caution">
    <text evidence="7">The sequence shown here is derived from an EMBL/GenBank/DDBJ whole genome shotgun (WGS) entry which is preliminary data.</text>
</comment>
<proteinExistence type="inferred from homology"/>
<accession>A0ABU0WWS8</accession>
<dbReference type="Pfam" id="PF00293">
    <property type="entry name" value="NUDIX"/>
    <property type="match status" value="1"/>
</dbReference>
<evidence type="ECO:0000256" key="5">
    <source>
        <dbReference type="RuleBase" id="RU003476"/>
    </source>
</evidence>
<dbReference type="Gene3D" id="3.90.79.10">
    <property type="entry name" value="Nucleoside Triphosphate Pyrophosphohydrolase"/>
    <property type="match status" value="1"/>
</dbReference>
<dbReference type="GO" id="GO:0016787">
    <property type="term" value="F:hydrolase activity"/>
    <property type="evidence" value="ECO:0007669"/>
    <property type="project" value="UniProtKB-KW"/>
</dbReference>
<dbReference type="SUPFAM" id="SSF55811">
    <property type="entry name" value="Nudix"/>
    <property type="match status" value="1"/>
</dbReference>
<gene>
    <name evidence="7" type="ORF">CKY47_10035</name>
</gene>
<comment type="cofactor">
    <cofactor evidence="1">
        <name>Mg(2+)</name>
        <dbReference type="ChEBI" id="CHEBI:18420"/>
    </cofactor>
</comment>
<dbReference type="InterPro" id="IPR020476">
    <property type="entry name" value="Nudix_hydrolase"/>
</dbReference>
<evidence type="ECO:0000256" key="3">
    <source>
        <dbReference type="ARBA" id="ARBA00022801"/>
    </source>
</evidence>
<feature type="domain" description="Nudix hydrolase" evidence="6">
    <location>
        <begin position="5"/>
        <end position="147"/>
    </location>
</feature>
<name>A0ABU0WWS8_9PSEU</name>
<dbReference type="InterPro" id="IPR015797">
    <property type="entry name" value="NUDIX_hydrolase-like_dom_sf"/>
</dbReference>
<dbReference type="PRINTS" id="PR00502">
    <property type="entry name" value="NUDIXFAMILY"/>
</dbReference>
<protein>
    <submittedName>
        <fullName evidence="7">NUDIX hydrolase</fullName>
    </submittedName>
</protein>
<dbReference type="InterPro" id="IPR020084">
    <property type="entry name" value="NUDIX_hydrolase_CS"/>
</dbReference>
<dbReference type="PROSITE" id="PS00893">
    <property type="entry name" value="NUDIX_BOX"/>
    <property type="match status" value="1"/>
</dbReference>
<keyword evidence="4" id="KW-0460">Magnesium</keyword>
<comment type="similarity">
    <text evidence="2 5">Belongs to the Nudix hydrolase family.</text>
</comment>
<dbReference type="EMBL" id="NSDM01000003">
    <property type="protein sequence ID" value="MDQ2584315.1"/>
    <property type="molecule type" value="Genomic_DNA"/>
</dbReference>
<dbReference type="Proteomes" id="UP001225605">
    <property type="component" value="Unassembled WGS sequence"/>
</dbReference>